<gene>
    <name evidence="3" type="ORF">STCU_03473</name>
</gene>
<dbReference type="Pfam" id="PF10032">
    <property type="entry name" value="Pho88"/>
    <property type="match status" value="1"/>
</dbReference>
<name>S9UR79_9TRYP</name>
<dbReference type="PANTHER" id="PTHR28112:SF1">
    <property type="entry name" value="SRP-INDEPENDENT TARGETING PROTEIN 3"/>
    <property type="match status" value="1"/>
</dbReference>
<dbReference type="PANTHER" id="PTHR28112">
    <property type="entry name" value="SRP-INDEPENDENT TARGETING PROTEIN 3"/>
    <property type="match status" value="1"/>
</dbReference>
<feature type="signal peptide" evidence="2">
    <location>
        <begin position="1"/>
        <end position="18"/>
    </location>
</feature>
<keyword evidence="2" id="KW-0732">Signal</keyword>
<dbReference type="EMBL" id="ATMH01003473">
    <property type="protein sequence ID" value="EPY31403.1"/>
    <property type="molecule type" value="Genomic_DNA"/>
</dbReference>
<comment type="caution">
    <text evidence="3">The sequence shown here is derived from an EMBL/GenBank/DDBJ whole genome shotgun (WGS) entry which is preliminary data.</text>
</comment>
<feature type="transmembrane region" description="Helical" evidence="1">
    <location>
        <begin position="89"/>
        <end position="111"/>
    </location>
</feature>
<organism evidence="3 4">
    <name type="scientific">Strigomonas culicis</name>
    <dbReference type="NCBI Taxonomy" id="28005"/>
    <lineage>
        <taxon>Eukaryota</taxon>
        <taxon>Discoba</taxon>
        <taxon>Euglenozoa</taxon>
        <taxon>Kinetoplastea</taxon>
        <taxon>Metakinetoplastina</taxon>
        <taxon>Trypanosomatida</taxon>
        <taxon>Trypanosomatidae</taxon>
        <taxon>Strigomonadinae</taxon>
        <taxon>Strigomonas</taxon>
    </lineage>
</organism>
<keyword evidence="1" id="KW-0472">Membrane</keyword>
<evidence type="ECO:0000256" key="1">
    <source>
        <dbReference type="SAM" id="Phobius"/>
    </source>
</evidence>
<accession>S9UR79</accession>
<feature type="chain" id="PRO_5004558606" evidence="2">
    <location>
        <begin position="19"/>
        <end position="184"/>
    </location>
</feature>
<evidence type="ECO:0000313" key="3">
    <source>
        <dbReference type="EMBL" id="EPY31403.1"/>
    </source>
</evidence>
<evidence type="ECO:0000256" key="2">
    <source>
        <dbReference type="SAM" id="SignalP"/>
    </source>
</evidence>
<dbReference type="GO" id="GO:0005783">
    <property type="term" value="C:endoplasmic reticulum"/>
    <property type="evidence" value="ECO:0007669"/>
    <property type="project" value="InterPro"/>
</dbReference>
<dbReference type="Proteomes" id="UP000015354">
    <property type="component" value="Unassembled WGS sequence"/>
</dbReference>
<dbReference type="GO" id="GO:0005739">
    <property type="term" value="C:mitochondrion"/>
    <property type="evidence" value="ECO:0007669"/>
    <property type="project" value="TreeGrafter"/>
</dbReference>
<dbReference type="GO" id="GO:0045047">
    <property type="term" value="P:protein targeting to ER"/>
    <property type="evidence" value="ECO:0007669"/>
    <property type="project" value="InterPro"/>
</dbReference>
<keyword evidence="4" id="KW-1185">Reference proteome</keyword>
<dbReference type="AlphaFoldDB" id="S9UR79"/>
<evidence type="ECO:0000313" key="4">
    <source>
        <dbReference type="Proteomes" id="UP000015354"/>
    </source>
</evidence>
<sequence>MNFLLFFTILILSWSLDSTDPDVQRIIYYCFYVTHFVLLVAVLYVFMRIWQVGSVAVVKFKDPYTDEEQTKTAWEYDVMKLRELLMTKIGMAAGVGLFAAGRFHIVFPLLMQCLYNPRMLYDSELFKIYVLGQPAEGSLLRPWKETTYVPEWVKSSWAQSAKDSDQFLTNNTMKGRKVTGRNQK</sequence>
<protein>
    <submittedName>
        <fullName evidence="3">Uncharacterized protein</fullName>
    </submittedName>
</protein>
<reference evidence="3 4" key="1">
    <citation type="journal article" date="2013" name="PLoS ONE">
        <title>Predicting the Proteins of Angomonas deanei, Strigomonas culicis and Their Respective Endosymbionts Reveals New Aspects of the Trypanosomatidae Family.</title>
        <authorList>
            <person name="Motta M.C."/>
            <person name="Martins A.C."/>
            <person name="de Souza S.S."/>
            <person name="Catta-Preta C.M."/>
            <person name="Silva R."/>
            <person name="Klein C.C."/>
            <person name="de Almeida L.G."/>
            <person name="de Lima Cunha O."/>
            <person name="Ciapina L.P."/>
            <person name="Brocchi M."/>
            <person name="Colabardini A.C."/>
            <person name="de Araujo Lima B."/>
            <person name="Machado C.R."/>
            <person name="de Almeida Soares C.M."/>
            <person name="Probst C.M."/>
            <person name="de Menezes C.B."/>
            <person name="Thompson C.E."/>
            <person name="Bartholomeu D.C."/>
            <person name="Gradia D.F."/>
            <person name="Pavoni D.P."/>
            <person name="Grisard E.C."/>
            <person name="Fantinatti-Garboggini F."/>
            <person name="Marchini F.K."/>
            <person name="Rodrigues-Luiz G.F."/>
            <person name="Wagner G."/>
            <person name="Goldman G.H."/>
            <person name="Fietto J.L."/>
            <person name="Elias M.C."/>
            <person name="Goldman M.H."/>
            <person name="Sagot M.F."/>
            <person name="Pereira M."/>
            <person name="Stoco P.H."/>
            <person name="de Mendonca-Neto R.P."/>
            <person name="Teixeira S.M."/>
            <person name="Maciel T.E."/>
            <person name="de Oliveira Mendes T.A."/>
            <person name="Urmenyi T.P."/>
            <person name="de Souza W."/>
            <person name="Schenkman S."/>
            <person name="de Vasconcelos A.T."/>
        </authorList>
    </citation>
    <scope>NUCLEOTIDE SEQUENCE [LARGE SCALE GENOMIC DNA]</scope>
</reference>
<proteinExistence type="predicted"/>
<keyword evidence="1" id="KW-1133">Transmembrane helix</keyword>
<keyword evidence="1" id="KW-0812">Transmembrane</keyword>
<feature type="transmembrane region" description="Helical" evidence="1">
    <location>
        <begin position="25"/>
        <end position="46"/>
    </location>
</feature>
<dbReference type="OrthoDB" id="18139at2759"/>
<dbReference type="InterPro" id="IPR012098">
    <property type="entry name" value="SND3_fun"/>
</dbReference>